<dbReference type="Pfam" id="PF00629">
    <property type="entry name" value="MAM"/>
    <property type="match status" value="2"/>
</dbReference>
<protein>
    <submittedName>
        <fullName evidence="3">Uncharacterized protein</fullName>
    </submittedName>
</protein>
<dbReference type="Gene3D" id="2.60.120.200">
    <property type="match status" value="2"/>
</dbReference>
<dbReference type="InterPro" id="IPR009003">
    <property type="entry name" value="Peptidase_S1_PA"/>
</dbReference>
<reference evidence="3 4" key="1">
    <citation type="submission" date="2022-05" db="EMBL/GenBank/DDBJ databases">
        <authorList>
            <consortium name="Genoscope - CEA"/>
            <person name="William W."/>
        </authorList>
    </citation>
    <scope>NUCLEOTIDE SEQUENCE [LARGE SCALE GENOMIC DNA]</scope>
</reference>
<dbReference type="PANTHER" id="PTHR23282:SF142">
    <property type="entry name" value="MAM DOMAIN-CONTAINING PROTEIN"/>
    <property type="match status" value="1"/>
</dbReference>
<feature type="domain" description="MAM" evidence="1">
    <location>
        <begin position="259"/>
        <end position="384"/>
    </location>
</feature>
<sequence>MQAQVPLVSKGRCLNSYPGEIDDSMLCAGLDAGGVDTCKGDSGGPLVCEFNGTWFLEGITSWGYGCTYASKYGVYVYVRDLKAWLTNHIYQAIPPTVLPQNQSVSALVWCSFDSGLCSGWNQSSSDDFYWTLSSGSTLSASTGPSSGQGGSGKYMYIETSSPRKPGDKAKLVLTVPNNGETSCLSFYYHMYGATVGTLNVYSGNSKVFHISGNQSNNWIMVERNIILNGLVIFEGIAGNSFTGDIAIDSVEINSGGCPVSCNFDNGLCFGCSQSREDVFNWTLYSGSTPSSDTGPSSDHTSGSGKYVYIEASNQATGDNAKLTFMVPRNKSSCCLKFFYHMYGSTMGTLNVFSGNNKIFTKSGNQGNYWKRVILTVYLSDMVNV</sequence>
<dbReference type="CDD" id="cd06263">
    <property type="entry name" value="MAM"/>
    <property type="match status" value="2"/>
</dbReference>
<evidence type="ECO:0000313" key="4">
    <source>
        <dbReference type="Proteomes" id="UP001159427"/>
    </source>
</evidence>
<evidence type="ECO:0000259" key="2">
    <source>
        <dbReference type="PROSITE" id="PS50240"/>
    </source>
</evidence>
<dbReference type="PROSITE" id="PS50060">
    <property type="entry name" value="MAM_2"/>
    <property type="match status" value="2"/>
</dbReference>
<dbReference type="InterPro" id="IPR001254">
    <property type="entry name" value="Trypsin_dom"/>
</dbReference>
<dbReference type="SUPFAM" id="SSF49899">
    <property type="entry name" value="Concanavalin A-like lectins/glucanases"/>
    <property type="match status" value="2"/>
</dbReference>
<accession>A0ABN8MGF1</accession>
<comment type="caution">
    <text evidence="3">The sequence shown here is derived from an EMBL/GenBank/DDBJ whole genome shotgun (WGS) entry which is preliminary data.</text>
</comment>
<organism evidence="3 4">
    <name type="scientific">Porites evermanni</name>
    <dbReference type="NCBI Taxonomy" id="104178"/>
    <lineage>
        <taxon>Eukaryota</taxon>
        <taxon>Metazoa</taxon>
        <taxon>Cnidaria</taxon>
        <taxon>Anthozoa</taxon>
        <taxon>Hexacorallia</taxon>
        <taxon>Scleractinia</taxon>
        <taxon>Fungiina</taxon>
        <taxon>Poritidae</taxon>
        <taxon>Porites</taxon>
    </lineage>
</organism>
<dbReference type="PROSITE" id="PS00135">
    <property type="entry name" value="TRYPSIN_SER"/>
    <property type="match status" value="1"/>
</dbReference>
<gene>
    <name evidence="3" type="ORF">PEVE_00031912</name>
</gene>
<name>A0ABN8MGF1_9CNID</name>
<dbReference type="EMBL" id="CALNXI010000460">
    <property type="protein sequence ID" value="CAH3027581.1"/>
    <property type="molecule type" value="Genomic_DNA"/>
</dbReference>
<evidence type="ECO:0000313" key="3">
    <source>
        <dbReference type="EMBL" id="CAH3027581.1"/>
    </source>
</evidence>
<proteinExistence type="predicted"/>
<evidence type="ECO:0000259" key="1">
    <source>
        <dbReference type="PROSITE" id="PS50060"/>
    </source>
</evidence>
<dbReference type="PANTHER" id="PTHR23282">
    <property type="entry name" value="APICAL ENDOSOMAL GLYCOPROTEIN PRECURSOR"/>
    <property type="match status" value="1"/>
</dbReference>
<dbReference type="Pfam" id="PF00089">
    <property type="entry name" value="Trypsin"/>
    <property type="match status" value="1"/>
</dbReference>
<dbReference type="SMART" id="SM00137">
    <property type="entry name" value="MAM"/>
    <property type="match status" value="2"/>
</dbReference>
<feature type="domain" description="MAM" evidence="1">
    <location>
        <begin position="108"/>
        <end position="259"/>
    </location>
</feature>
<dbReference type="PROSITE" id="PS50240">
    <property type="entry name" value="TRYPSIN_DOM"/>
    <property type="match status" value="1"/>
</dbReference>
<dbReference type="InterPro" id="IPR033116">
    <property type="entry name" value="TRYPSIN_SER"/>
</dbReference>
<feature type="domain" description="Peptidase S1" evidence="2">
    <location>
        <begin position="1"/>
        <end position="90"/>
    </location>
</feature>
<dbReference type="Gene3D" id="2.40.10.10">
    <property type="entry name" value="Trypsin-like serine proteases"/>
    <property type="match status" value="1"/>
</dbReference>
<dbReference type="InterPro" id="IPR013320">
    <property type="entry name" value="ConA-like_dom_sf"/>
</dbReference>
<dbReference type="Proteomes" id="UP001159427">
    <property type="component" value="Unassembled WGS sequence"/>
</dbReference>
<dbReference type="InterPro" id="IPR051560">
    <property type="entry name" value="MAM_domain-containing"/>
</dbReference>
<dbReference type="InterPro" id="IPR043504">
    <property type="entry name" value="Peptidase_S1_PA_chymotrypsin"/>
</dbReference>
<dbReference type="SUPFAM" id="SSF50494">
    <property type="entry name" value="Trypsin-like serine proteases"/>
    <property type="match status" value="1"/>
</dbReference>
<dbReference type="InterPro" id="IPR000998">
    <property type="entry name" value="MAM_dom"/>
</dbReference>
<keyword evidence="4" id="KW-1185">Reference proteome</keyword>